<protein>
    <submittedName>
        <fullName evidence="2">Flp pilus assembly protein CpaB</fullName>
    </submittedName>
</protein>
<evidence type="ECO:0000259" key="1">
    <source>
        <dbReference type="SMART" id="SM00858"/>
    </source>
</evidence>
<proteinExistence type="predicted"/>
<dbReference type="Proteomes" id="UP000297741">
    <property type="component" value="Unassembled WGS sequence"/>
</dbReference>
<comment type="caution">
    <text evidence="2">The sequence shown here is derived from an EMBL/GenBank/DDBJ whole genome shotgun (WGS) entry which is preliminary data.</text>
</comment>
<dbReference type="CDD" id="cd11614">
    <property type="entry name" value="SAF_CpaB_FlgA_like"/>
    <property type="match status" value="1"/>
</dbReference>
<dbReference type="Pfam" id="PF08666">
    <property type="entry name" value="SAF"/>
    <property type="match status" value="1"/>
</dbReference>
<dbReference type="NCBIfam" id="TIGR03177">
    <property type="entry name" value="pilus_cpaB"/>
    <property type="match status" value="1"/>
</dbReference>
<organism evidence="2 3">
    <name type="scientific">Pseudotabrizicola sediminis</name>
    <dbReference type="NCBI Taxonomy" id="2486418"/>
    <lineage>
        <taxon>Bacteria</taxon>
        <taxon>Pseudomonadati</taxon>
        <taxon>Pseudomonadota</taxon>
        <taxon>Alphaproteobacteria</taxon>
        <taxon>Rhodobacterales</taxon>
        <taxon>Paracoccaceae</taxon>
        <taxon>Pseudotabrizicola</taxon>
    </lineage>
</organism>
<reference evidence="2 3" key="1">
    <citation type="submission" date="2018-11" db="EMBL/GenBank/DDBJ databases">
        <title>Tabrizicola sp. isolated from sediment of alpine lake.</title>
        <authorList>
            <person name="Liu Z."/>
        </authorList>
    </citation>
    <scope>NUCLEOTIDE SEQUENCE [LARGE SCALE GENOMIC DNA]</scope>
    <source>
        <strain evidence="2 3">DRYC-M-16</strain>
    </source>
</reference>
<dbReference type="InterPro" id="IPR017592">
    <property type="entry name" value="Pilus_assmbl_Flp-typ_CpaB"/>
</dbReference>
<accession>A0ABY2KRD0</accession>
<keyword evidence="3" id="KW-1185">Reference proteome</keyword>
<name>A0ABY2KRD0_9RHOB</name>
<sequence>MLGVVVAGGSAFGAREYLDRSRAVAATDPEAALVSVIVAGRDIPFGQAIQPQMLQIMPWPRTALPPGAITELDTLVPAPGMPPRRATREMAQGELVLASKISDFGEKVTIVQSLGKNTRAMAIKVEAETAVGGFVTPGDSVDIVLTQGRDDGLRAVTILQNIHVLGVDQDANRQSDQPLVAQTVTVEVTPEQGQTLALAQKAGTLSLSLRSLDNAVDQPMDSIRLSDILREKSPVTKVVATTTIRVRRANTVELVEVK</sequence>
<dbReference type="EMBL" id="RPEM01000001">
    <property type="protein sequence ID" value="TGD45340.1"/>
    <property type="molecule type" value="Genomic_DNA"/>
</dbReference>
<dbReference type="InterPro" id="IPR031571">
    <property type="entry name" value="RcpC_dom"/>
</dbReference>
<gene>
    <name evidence="2" type="primary">cpaB</name>
    <name evidence="2" type="ORF">EEB11_01955</name>
</gene>
<evidence type="ECO:0000313" key="3">
    <source>
        <dbReference type="Proteomes" id="UP000297741"/>
    </source>
</evidence>
<feature type="domain" description="SAF" evidence="1">
    <location>
        <begin position="34"/>
        <end position="102"/>
    </location>
</feature>
<dbReference type="Pfam" id="PF16976">
    <property type="entry name" value="RcpC"/>
    <property type="match status" value="1"/>
</dbReference>
<dbReference type="InterPro" id="IPR013974">
    <property type="entry name" value="SAF"/>
</dbReference>
<dbReference type="SMART" id="SM00858">
    <property type="entry name" value="SAF"/>
    <property type="match status" value="1"/>
</dbReference>
<evidence type="ECO:0000313" key="2">
    <source>
        <dbReference type="EMBL" id="TGD45340.1"/>
    </source>
</evidence>